<sequence>MAPILPQGPSRPPSTIGRSGEDPPGCASRPPRGARDRQGGPMLTIAPDSAQGSWLLSEALLRCDRARERIERTIADLRAIDEGCVWQARANDFVHSELERRRNDLLAALVQVDSIESALQRG</sequence>
<organism evidence="2 3">
    <name type="scientific">Microbacterium panaciterrae</name>
    <dbReference type="NCBI Taxonomy" id="985759"/>
    <lineage>
        <taxon>Bacteria</taxon>
        <taxon>Bacillati</taxon>
        <taxon>Actinomycetota</taxon>
        <taxon>Actinomycetes</taxon>
        <taxon>Micrococcales</taxon>
        <taxon>Microbacteriaceae</taxon>
        <taxon>Microbacterium</taxon>
    </lineage>
</organism>
<reference evidence="3" key="1">
    <citation type="journal article" date="2019" name="Int. J. Syst. Evol. Microbiol.">
        <title>The Global Catalogue of Microorganisms (GCM) 10K type strain sequencing project: providing services to taxonomists for standard genome sequencing and annotation.</title>
        <authorList>
            <consortium name="The Broad Institute Genomics Platform"/>
            <consortium name="The Broad Institute Genome Sequencing Center for Infectious Disease"/>
            <person name="Wu L."/>
            <person name="Ma J."/>
        </authorList>
    </citation>
    <scope>NUCLEOTIDE SEQUENCE [LARGE SCALE GENOMIC DNA]</scope>
    <source>
        <strain evidence="3">JCM 17839</strain>
    </source>
</reference>
<dbReference type="Proteomes" id="UP001500731">
    <property type="component" value="Unassembled WGS sequence"/>
</dbReference>
<evidence type="ECO:0000313" key="3">
    <source>
        <dbReference type="Proteomes" id="UP001500731"/>
    </source>
</evidence>
<gene>
    <name evidence="2" type="ORF">GCM10023171_05320</name>
</gene>
<dbReference type="EMBL" id="BAABGP010000004">
    <property type="protein sequence ID" value="GAA4479664.1"/>
    <property type="molecule type" value="Genomic_DNA"/>
</dbReference>
<accession>A0ABP8P0V3</accession>
<comment type="caution">
    <text evidence="2">The sequence shown here is derived from an EMBL/GenBank/DDBJ whole genome shotgun (WGS) entry which is preliminary data.</text>
</comment>
<evidence type="ECO:0000256" key="1">
    <source>
        <dbReference type="SAM" id="MobiDB-lite"/>
    </source>
</evidence>
<feature type="region of interest" description="Disordered" evidence="1">
    <location>
        <begin position="1"/>
        <end position="47"/>
    </location>
</feature>
<keyword evidence="3" id="KW-1185">Reference proteome</keyword>
<name>A0ABP8P0V3_9MICO</name>
<proteinExistence type="predicted"/>
<evidence type="ECO:0000313" key="2">
    <source>
        <dbReference type="EMBL" id="GAA4479664.1"/>
    </source>
</evidence>
<protein>
    <submittedName>
        <fullName evidence="2">Uncharacterized protein</fullName>
    </submittedName>
</protein>